<name>A0A1H1LYF7_9ACTN</name>
<evidence type="ECO:0000256" key="2">
    <source>
        <dbReference type="ARBA" id="ARBA00022801"/>
    </source>
</evidence>
<dbReference type="InterPro" id="IPR038765">
    <property type="entry name" value="Papain-like_cys_pep_sf"/>
</dbReference>
<dbReference type="CDD" id="cd00585">
    <property type="entry name" value="Peptidase_C1B"/>
    <property type="match status" value="1"/>
</dbReference>
<dbReference type="GO" id="GO:0070005">
    <property type="term" value="F:cysteine-type aminopeptidase activity"/>
    <property type="evidence" value="ECO:0007669"/>
    <property type="project" value="InterPro"/>
</dbReference>
<dbReference type="Proteomes" id="UP000198983">
    <property type="component" value="Chromosome I"/>
</dbReference>
<dbReference type="Pfam" id="PF03051">
    <property type="entry name" value="Peptidase_C1_2"/>
    <property type="match status" value="1"/>
</dbReference>
<dbReference type="PIRSF" id="PIRSF005700">
    <property type="entry name" value="PepC"/>
    <property type="match status" value="1"/>
</dbReference>
<evidence type="ECO:0000256" key="5">
    <source>
        <dbReference type="PIRSR" id="PIRSR005700-1"/>
    </source>
</evidence>
<evidence type="ECO:0000256" key="3">
    <source>
        <dbReference type="ARBA" id="ARBA00022807"/>
    </source>
</evidence>
<keyword evidence="2 4" id="KW-0378">Hydrolase</keyword>
<accession>A0A1H1LYF7</accession>
<sequence>MDASLTPDDVALLRKSFTRNPAYRLVQNALTQTTLDDLTLDREIVVRTDHSVSHLLDDWTATNQKNSGRCWMFAGLNLLRVEAMRRMNLKSFEFSQNYVMFWDKLERANYFLEAIIDTADRDLDDRTVAFLLQDVAGDGGQWNMFAALVRKHGLVPKSAMPETQSSSSTGRMNSVLRQLLRQGARDLRTLAAGEGGADAARAHKRQLLDVVHRALCMHLGTPPETFTWQWTDKDRVFHRDGDLTPLEFAQRYVGIPIDDYVCLVHDPRETSPRGRTFTVDRLGNVVGAEAVVYLNVDVAVMKRLARDSIVSGEPVWFGCDVGKMMRRDIGIWDADLYDVGSVYDTTFDLDKAERLLYHETAMTHAMLFTGVDVDGELVRRWRVENSWGDKDADKGFYTMNDSWFDEYVFEIAVHRDALPEDLRAALSEEPIVLPAWDPMGALARAQ</sequence>
<evidence type="ECO:0000313" key="7">
    <source>
        <dbReference type="Proteomes" id="UP000198983"/>
    </source>
</evidence>
<dbReference type="PANTHER" id="PTHR10363:SF2">
    <property type="entry name" value="BLEOMYCIN HYDROLASE"/>
    <property type="match status" value="1"/>
</dbReference>
<dbReference type="EMBL" id="LT629732">
    <property type="protein sequence ID" value="SDR79410.1"/>
    <property type="molecule type" value="Genomic_DNA"/>
</dbReference>
<dbReference type="Gene3D" id="3.90.70.10">
    <property type="entry name" value="Cysteine proteinases"/>
    <property type="match status" value="1"/>
</dbReference>
<gene>
    <name evidence="6" type="ORF">SAMN04489717_0591</name>
</gene>
<dbReference type="OrthoDB" id="1111399at2"/>
<keyword evidence="3 4" id="KW-0788">Thiol protease</keyword>
<comment type="similarity">
    <text evidence="4">Belongs to the peptidase C1 family.</text>
</comment>
<feature type="active site" evidence="5">
    <location>
        <position position="385"/>
    </location>
</feature>
<dbReference type="PROSITE" id="PS00139">
    <property type="entry name" value="THIOL_PROTEASE_CYS"/>
    <property type="match status" value="1"/>
</dbReference>
<keyword evidence="4" id="KW-0031">Aminopeptidase</keyword>
<protein>
    <recommendedName>
        <fullName evidence="4">Aminopeptidase</fullName>
    </recommendedName>
</protein>
<keyword evidence="1 4" id="KW-0645">Protease</keyword>
<dbReference type="InterPro" id="IPR000169">
    <property type="entry name" value="Pept_cys_AS"/>
</dbReference>
<dbReference type="SUPFAM" id="SSF54001">
    <property type="entry name" value="Cysteine proteinases"/>
    <property type="match status" value="1"/>
</dbReference>
<dbReference type="GO" id="GO:0009636">
    <property type="term" value="P:response to toxic substance"/>
    <property type="evidence" value="ECO:0007669"/>
    <property type="project" value="TreeGrafter"/>
</dbReference>
<dbReference type="InterPro" id="IPR004134">
    <property type="entry name" value="Peptidase_C1B"/>
</dbReference>
<organism evidence="6 7">
    <name type="scientific">Actinopolymorpha singaporensis</name>
    <dbReference type="NCBI Taxonomy" id="117157"/>
    <lineage>
        <taxon>Bacteria</taxon>
        <taxon>Bacillati</taxon>
        <taxon>Actinomycetota</taxon>
        <taxon>Actinomycetes</taxon>
        <taxon>Propionibacteriales</taxon>
        <taxon>Actinopolymorphaceae</taxon>
        <taxon>Actinopolymorpha</taxon>
    </lineage>
</organism>
<dbReference type="PANTHER" id="PTHR10363">
    <property type="entry name" value="BLEOMYCIN HYDROLASE"/>
    <property type="match status" value="1"/>
</dbReference>
<keyword evidence="7" id="KW-1185">Reference proteome</keyword>
<dbReference type="STRING" id="117157.SAMN04489717_0591"/>
<feature type="active site" evidence="5">
    <location>
        <position position="70"/>
    </location>
</feature>
<dbReference type="AlphaFoldDB" id="A0A1H1LYF7"/>
<proteinExistence type="inferred from homology"/>
<dbReference type="GO" id="GO:0043418">
    <property type="term" value="P:homocysteine catabolic process"/>
    <property type="evidence" value="ECO:0007669"/>
    <property type="project" value="TreeGrafter"/>
</dbReference>
<evidence type="ECO:0000256" key="1">
    <source>
        <dbReference type="ARBA" id="ARBA00022670"/>
    </source>
</evidence>
<dbReference type="GO" id="GO:0006508">
    <property type="term" value="P:proteolysis"/>
    <property type="evidence" value="ECO:0007669"/>
    <property type="project" value="UniProtKB-KW"/>
</dbReference>
<evidence type="ECO:0000256" key="4">
    <source>
        <dbReference type="PIRNR" id="PIRNR005700"/>
    </source>
</evidence>
<dbReference type="GO" id="GO:0005737">
    <property type="term" value="C:cytoplasm"/>
    <property type="evidence" value="ECO:0007669"/>
    <property type="project" value="TreeGrafter"/>
</dbReference>
<reference evidence="6 7" key="1">
    <citation type="submission" date="2016-10" db="EMBL/GenBank/DDBJ databases">
        <authorList>
            <person name="de Groot N.N."/>
        </authorList>
    </citation>
    <scope>NUCLEOTIDE SEQUENCE [LARGE SCALE GENOMIC DNA]</scope>
    <source>
        <strain evidence="6 7">DSM 22024</strain>
    </source>
</reference>
<feature type="active site" evidence="5">
    <location>
        <position position="364"/>
    </location>
</feature>
<evidence type="ECO:0000313" key="6">
    <source>
        <dbReference type="EMBL" id="SDR79410.1"/>
    </source>
</evidence>
<dbReference type="RefSeq" id="WP_092650322.1">
    <property type="nucleotide sequence ID" value="NZ_LT629732.1"/>
</dbReference>